<organism evidence="7 8">
    <name type="scientific">Metabacillus herbersteinensis</name>
    <dbReference type="NCBI Taxonomy" id="283816"/>
    <lineage>
        <taxon>Bacteria</taxon>
        <taxon>Bacillati</taxon>
        <taxon>Bacillota</taxon>
        <taxon>Bacilli</taxon>
        <taxon>Bacillales</taxon>
        <taxon>Bacillaceae</taxon>
        <taxon>Metabacillus</taxon>
    </lineage>
</organism>
<keyword evidence="3" id="KW-0328">Glycosyltransferase</keyword>
<keyword evidence="4" id="KW-0808">Transferase</keyword>
<evidence type="ECO:0000256" key="1">
    <source>
        <dbReference type="ARBA" id="ARBA00004370"/>
    </source>
</evidence>
<dbReference type="RefSeq" id="WP_378938611.1">
    <property type="nucleotide sequence ID" value="NZ_JBHLVO010000035.1"/>
</dbReference>
<protein>
    <submittedName>
        <fullName evidence="7">Glycosyltransferase</fullName>
    </submittedName>
</protein>
<dbReference type="PANTHER" id="PTHR43025">
    <property type="entry name" value="MONOGALACTOSYLDIACYLGLYCEROL SYNTHASE"/>
    <property type="match status" value="1"/>
</dbReference>
<evidence type="ECO:0000256" key="4">
    <source>
        <dbReference type="ARBA" id="ARBA00022679"/>
    </source>
</evidence>
<reference evidence="7 8" key="1">
    <citation type="submission" date="2024-09" db="EMBL/GenBank/DDBJ databases">
        <authorList>
            <person name="Sun Q."/>
            <person name="Mori K."/>
        </authorList>
    </citation>
    <scope>NUCLEOTIDE SEQUENCE [LARGE SCALE GENOMIC DNA]</scope>
    <source>
        <strain evidence="7 8">CCM 7228</strain>
    </source>
</reference>
<dbReference type="Pfam" id="PF04101">
    <property type="entry name" value="Glyco_tran_28_C"/>
    <property type="match status" value="1"/>
</dbReference>
<gene>
    <name evidence="7" type="ORF">ACFFIX_23935</name>
</gene>
<evidence type="ECO:0000313" key="8">
    <source>
        <dbReference type="Proteomes" id="UP001589854"/>
    </source>
</evidence>
<name>A0ABV6GLY4_9BACI</name>
<evidence type="ECO:0000313" key="7">
    <source>
        <dbReference type="EMBL" id="MFC0274401.1"/>
    </source>
</evidence>
<accession>A0ABV6GLY4</accession>
<dbReference type="Proteomes" id="UP001589854">
    <property type="component" value="Unassembled WGS sequence"/>
</dbReference>
<dbReference type="PANTHER" id="PTHR43025:SF3">
    <property type="entry name" value="MONOGALACTOSYLDIACYLGLYCEROL SYNTHASE 1, CHLOROPLASTIC"/>
    <property type="match status" value="1"/>
</dbReference>
<dbReference type="InterPro" id="IPR050519">
    <property type="entry name" value="Glycosyltransf_28_UgtP"/>
</dbReference>
<evidence type="ECO:0000256" key="2">
    <source>
        <dbReference type="ARBA" id="ARBA00006962"/>
    </source>
</evidence>
<feature type="domain" description="Diacylglycerol glucosyltransferase N-terminal" evidence="6">
    <location>
        <begin position="16"/>
        <end position="182"/>
    </location>
</feature>
<sequence length="368" mass="42923">MQKILFMPLLRMSSGHHQVADSIIETLKEEDREWKFEKIELLSYSLGFIETIVTSMYLKSIKLCPNSYSWLYRKVSFNDTYEKKRYFLYELIFLRFMERILKETNPDLIICTHVLPSYLLNRLKQKSTNSVPVFNVYTDFFVNQLWGLSNIDFHFAPTQEVKQFLCDQGVQDKKVIVTGIPVHPHYMKDDSHFKEKDRNPFTIIISGGSLGTGNIKELIKRIKPSGKIHYKVLCGENKKLFQFVQSISSPYITPLPYITCKEEMNALYSKASGIITKPGGVTISETLRKQLPIFIYSVLPGQEEINLHNLKNKELVFLLEPQEIENKILSYLTSQVWINHQRKQVQSYLTSIENNKLRDTFVKILTSI</sequence>
<dbReference type="SUPFAM" id="SSF53756">
    <property type="entry name" value="UDP-Glycosyltransferase/glycogen phosphorylase"/>
    <property type="match status" value="1"/>
</dbReference>
<proteinExistence type="inferred from homology"/>
<evidence type="ECO:0000259" key="6">
    <source>
        <dbReference type="Pfam" id="PF06925"/>
    </source>
</evidence>
<comment type="subcellular location">
    <subcellularLocation>
        <location evidence="1">Membrane</location>
    </subcellularLocation>
</comment>
<comment type="similarity">
    <text evidence="2">Belongs to the glycosyltransferase 28 family.</text>
</comment>
<evidence type="ECO:0000256" key="3">
    <source>
        <dbReference type="ARBA" id="ARBA00022676"/>
    </source>
</evidence>
<feature type="domain" description="Glycosyl transferase family 28 C-terminal" evidence="5">
    <location>
        <begin position="202"/>
        <end position="311"/>
    </location>
</feature>
<dbReference type="Gene3D" id="3.40.50.2000">
    <property type="entry name" value="Glycogen Phosphorylase B"/>
    <property type="match status" value="1"/>
</dbReference>
<dbReference type="EMBL" id="JBHLVO010000035">
    <property type="protein sequence ID" value="MFC0274401.1"/>
    <property type="molecule type" value="Genomic_DNA"/>
</dbReference>
<dbReference type="InterPro" id="IPR007235">
    <property type="entry name" value="Glyco_trans_28_C"/>
</dbReference>
<dbReference type="InterPro" id="IPR009695">
    <property type="entry name" value="Diacylglyc_glucosyltr_N"/>
</dbReference>
<comment type="caution">
    <text evidence="7">The sequence shown here is derived from an EMBL/GenBank/DDBJ whole genome shotgun (WGS) entry which is preliminary data.</text>
</comment>
<keyword evidence="8" id="KW-1185">Reference proteome</keyword>
<evidence type="ECO:0000259" key="5">
    <source>
        <dbReference type="Pfam" id="PF04101"/>
    </source>
</evidence>
<dbReference type="Pfam" id="PF06925">
    <property type="entry name" value="MGDG_synth"/>
    <property type="match status" value="1"/>
</dbReference>